<feature type="region of interest" description="Disordered" evidence="1">
    <location>
        <begin position="47"/>
        <end position="73"/>
    </location>
</feature>
<evidence type="ECO:0000256" key="1">
    <source>
        <dbReference type="SAM" id="MobiDB-lite"/>
    </source>
</evidence>
<dbReference type="Proteomes" id="UP000717585">
    <property type="component" value="Unassembled WGS sequence"/>
</dbReference>
<dbReference type="EMBL" id="JAHDYR010000017">
    <property type="protein sequence ID" value="KAG9394095.1"/>
    <property type="molecule type" value="Genomic_DNA"/>
</dbReference>
<gene>
    <name evidence="2" type="ORF">J8273_4458</name>
</gene>
<reference evidence="2" key="1">
    <citation type="submission" date="2021-05" db="EMBL/GenBank/DDBJ databases">
        <title>A free-living protist that lacks canonical eukaryotic 1 DNA replication and segregation systems.</title>
        <authorList>
            <person name="Salas-Leiva D.E."/>
            <person name="Tromer E.C."/>
            <person name="Curtis B.A."/>
            <person name="Jerlstrom-Hultqvist J."/>
            <person name="Kolisko M."/>
            <person name="Yi Z."/>
            <person name="Salas-Leiva J.S."/>
            <person name="Gallot-Lavallee L."/>
            <person name="Kops G.J.P.L."/>
            <person name="Archibald J.M."/>
            <person name="Simpson A.G.B."/>
            <person name="Roger A.J."/>
        </authorList>
    </citation>
    <scope>NUCLEOTIDE SEQUENCE</scope>
    <source>
        <strain evidence="2">BICM</strain>
    </source>
</reference>
<evidence type="ECO:0000313" key="2">
    <source>
        <dbReference type="EMBL" id="KAG9394095.1"/>
    </source>
</evidence>
<dbReference type="AlphaFoldDB" id="A0A8J6AXQ7"/>
<feature type="compositionally biased region" description="Basic and acidic residues" evidence="1">
    <location>
        <begin position="64"/>
        <end position="73"/>
    </location>
</feature>
<keyword evidence="3" id="KW-1185">Reference proteome</keyword>
<protein>
    <submittedName>
        <fullName evidence="2">Uncharacterized protein</fullName>
    </submittedName>
</protein>
<sequence>MKTADVSAAKPDPAQLEQKVLRLKKEGFTVAEIGHVLDVSPSMVLNSVPSPQKRSRHISRSRGGAKERAVQEGKHSYKNSYAVSISSLGSSCQGTETESLDESLVSIGQDVESSNSTGISLDSDTLNSVGQAFLEEVEEVDIPSAEATIETISDASLSACRAESDVSMFNVPFGIASDSEYEEETIRKQEYERYQGRRALKLFKTVQHFIEYLIAILTF</sequence>
<organism evidence="2 3">
    <name type="scientific">Carpediemonas membranifera</name>
    <dbReference type="NCBI Taxonomy" id="201153"/>
    <lineage>
        <taxon>Eukaryota</taxon>
        <taxon>Metamonada</taxon>
        <taxon>Carpediemonas-like organisms</taxon>
        <taxon>Carpediemonas</taxon>
    </lineage>
</organism>
<evidence type="ECO:0000313" key="3">
    <source>
        <dbReference type="Proteomes" id="UP000717585"/>
    </source>
</evidence>
<proteinExistence type="predicted"/>
<accession>A0A8J6AXQ7</accession>
<name>A0A8J6AXQ7_9EUKA</name>
<comment type="caution">
    <text evidence="2">The sequence shown here is derived from an EMBL/GenBank/DDBJ whole genome shotgun (WGS) entry which is preliminary data.</text>
</comment>